<sequence>MSQTAFASSAAFLRNNYSQWQNRNVAADILRSHITSKTHSTLLPRRSHSTRFHSTEASPNSNEQPPSLDDGIAPEHDKSKTLARWGNQKLANKEFFTSLLSSATTKRDAKAFITRLKSPRKTVAVPKNSQQPAPTKNDPAVNVGNLFVRNRAVEESPVFTQFEDELSQPLEEQETLHVAIIKLSDVSSMSDGILGGIARTLASLARLSMAPCVVLEGSLASEEQARREDLARSADRLVNAIEQVSDTGARRLDHLFSYRPDGRPEVFIRKLLTRPLRRGRIPVVVPTAYSEVRQQVVPISADEALLALVRELAGLNFSPGIYDPPEAASQKVDAIRKQISVDRIIVVDESGCIPSTKTPDRRHVFVNLFQEYPSLQEELRSSTDGSVSKKHASNLKLFRDALGLLPHSSSGLLTTPWEAANTSRASDDVPSNVGTRRQKNPLIHNLLTDKPAYSSSLPSGRLANDTPTASSTTSTFIKRGMPLKILPNPAAQVWTAASKPRLKLTDSKIDLERLTYLIDDSFNRTLDVEAYLERVNDRIAGVIIAGDYEGGAILTWETPPGASDDDTSRLVPYLDKFAVLKKSQGAGGVADIVFNAMVRTCFPNGVCWRSRKDNPVNKWYFERSRGTWKIPGTNWTMFWTTPGLMADRSSQAFLDYEAVCRSIHPTWADGKKLVD</sequence>
<dbReference type="Gene3D" id="3.40.630.30">
    <property type="match status" value="1"/>
</dbReference>
<dbReference type="PROSITE" id="PS51731">
    <property type="entry name" value="GNAT_NAGS"/>
    <property type="match status" value="1"/>
</dbReference>
<feature type="region of interest" description="Disordered" evidence="14">
    <location>
        <begin position="40"/>
        <end position="75"/>
    </location>
</feature>
<feature type="region of interest" description="Disordered" evidence="14">
    <location>
        <begin position="121"/>
        <end position="141"/>
    </location>
</feature>
<dbReference type="STRING" id="215243.A0A0D2E118"/>
<dbReference type="AlphaFoldDB" id="A0A0D2E118"/>
<comment type="subcellular location">
    <subcellularLocation>
        <location evidence="2 13">Mitochondrion</location>
    </subcellularLocation>
</comment>
<organism evidence="16 17">
    <name type="scientific">Exophiala oligosperma</name>
    <dbReference type="NCBI Taxonomy" id="215243"/>
    <lineage>
        <taxon>Eukaryota</taxon>
        <taxon>Fungi</taxon>
        <taxon>Dikarya</taxon>
        <taxon>Ascomycota</taxon>
        <taxon>Pezizomycotina</taxon>
        <taxon>Eurotiomycetes</taxon>
        <taxon>Chaetothyriomycetidae</taxon>
        <taxon>Chaetothyriales</taxon>
        <taxon>Herpotrichiellaceae</taxon>
        <taxon>Exophiala</taxon>
    </lineage>
</organism>
<dbReference type="PANTHER" id="PTHR23342">
    <property type="entry name" value="N-ACETYLGLUTAMATE SYNTHASE"/>
    <property type="match status" value="1"/>
</dbReference>
<evidence type="ECO:0000256" key="9">
    <source>
        <dbReference type="ARBA" id="ARBA00022946"/>
    </source>
</evidence>
<dbReference type="CDD" id="cd04266">
    <property type="entry name" value="DUF619-NAGS-FABP"/>
    <property type="match status" value="1"/>
</dbReference>
<dbReference type="EC" id="2.3.1.1" evidence="5 13"/>
<dbReference type="InterPro" id="IPR036393">
    <property type="entry name" value="AceGlu_kinase-like_sf"/>
</dbReference>
<evidence type="ECO:0000256" key="6">
    <source>
        <dbReference type="ARBA" id="ARBA00018802"/>
    </source>
</evidence>
<keyword evidence="7 13" id="KW-0028">Amino-acid biosynthesis</keyword>
<dbReference type="FunFam" id="3.40.630.30:FF:000049">
    <property type="entry name" value="Amino-acid acetyltransferase, mitochondrial"/>
    <property type="match status" value="1"/>
</dbReference>
<evidence type="ECO:0000256" key="14">
    <source>
        <dbReference type="SAM" id="MobiDB-lite"/>
    </source>
</evidence>
<protein>
    <recommendedName>
        <fullName evidence="6 13">Amino-acid acetyltransferase, mitochondrial</fullName>
        <ecNumber evidence="5 13">2.3.1.1</ecNumber>
    </recommendedName>
    <alternativeName>
        <fullName evidence="13">Glutamate N-acetyltransferase</fullName>
    </alternativeName>
    <alternativeName>
        <fullName evidence="13">N-acetylglutamate synthase</fullName>
    </alternativeName>
</protein>
<comment type="function">
    <text evidence="1 13">N-acetylglutamate synthase involved in arginine biosynthesis.</text>
</comment>
<evidence type="ECO:0000256" key="4">
    <source>
        <dbReference type="ARBA" id="ARBA00008694"/>
    </source>
</evidence>
<evidence type="ECO:0000256" key="5">
    <source>
        <dbReference type="ARBA" id="ARBA00012697"/>
    </source>
</evidence>
<dbReference type="Pfam" id="PF04768">
    <property type="entry name" value="NAT"/>
    <property type="match status" value="1"/>
</dbReference>
<dbReference type="VEuPathDB" id="FungiDB:PV06_01051"/>
<evidence type="ECO:0000313" key="17">
    <source>
        <dbReference type="Proteomes" id="UP000053342"/>
    </source>
</evidence>
<evidence type="ECO:0000256" key="1">
    <source>
        <dbReference type="ARBA" id="ARBA00002294"/>
    </source>
</evidence>
<dbReference type="GO" id="GO:0006592">
    <property type="term" value="P:ornithine biosynthetic process"/>
    <property type="evidence" value="ECO:0007669"/>
    <property type="project" value="TreeGrafter"/>
</dbReference>
<gene>
    <name evidence="16" type="ORF">PV06_01051</name>
</gene>
<dbReference type="Proteomes" id="UP000053342">
    <property type="component" value="Unassembled WGS sequence"/>
</dbReference>
<dbReference type="GO" id="GO:0006526">
    <property type="term" value="P:L-arginine biosynthetic process"/>
    <property type="evidence" value="ECO:0007669"/>
    <property type="project" value="UniProtKB-UniPathway"/>
</dbReference>
<keyword evidence="10 13" id="KW-0496">Mitochondrion</keyword>
<feature type="compositionally biased region" description="Polar residues" evidence="14">
    <location>
        <begin position="55"/>
        <end position="65"/>
    </location>
</feature>
<dbReference type="UniPathway" id="UPA00068">
    <property type="reaction ID" value="UER00106"/>
</dbReference>
<evidence type="ECO:0000256" key="10">
    <source>
        <dbReference type="ARBA" id="ARBA00023128"/>
    </source>
</evidence>
<dbReference type="HOGENOM" id="CLU_013088_0_0_1"/>
<feature type="domain" description="N-acetyltransferase" evidence="15">
    <location>
        <begin position="498"/>
        <end position="663"/>
    </location>
</feature>
<evidence type="ECO:0000256" key="8">
    <source>
        <dbReference type="ARBA" id="ARBA00022679"/>
    </source>
</evidence>
<reference evidence="16 17" key="1">
    <citation type="submission" date="2015-01" db="EMBL/GenBank/DDBJ databases">
        <title>The Genome Sequence of Exophiala oligosperma CBS72588.</title>
        <authorList>
            <consortium name="The Broad Institute Genomics Platform"/>
            <person name="Cuomo C."/>
            <person name="de Hoog S."/>
            <person name="Gorbushina A."/>
            <person name="Stielow B."/>
            <person name="Teixiera M."/>
            <person name="Abouelleil A."/>
            <person name="Chapman S.B."/>
            <person name="Priest M."/>
            <person name="Young S.K."/>
            <person name="Wortman J."/>
            <person name="Nusbaum C."/>
            <person name="Birren B."/>
        </authorList>
    </citation>
    <scope>NUCLEOTIDE SEQUENCE [LARGE SCALE GENOMIC DNA]</scope>
    <source>
        <strain evidence="16 17">CBS 72588</strain>
    </source>
</reference>
<dbReference type="GO" id="GO:0004042">
    <property type="term" value="F:L-glutamate N-acetyltransferase activity"/>
    <property type="evidence" value="ECO:0007669"/>
    <property type="project" value="InterPro"/>
</dbReference>
<evidence type="ECO:0000313" key="16">
    <source>
        <dbReference type="EMBL" id="KIW48470.1"/>
    </source>
</evidence>
<evidence type="ECO:0000256" key="2">
    <source>
        <dbReference type="ARBA" id="ARBA00004173"/>
    </source>
</evidence>
<evidence type="ECO:0000256" key="12">
    <source>
        <dbReference type="ARBA" id="ARBA00048372"/>
    </source>
</evidence>
<dbReference type="Gene3D" id="3.40.1160.10">
    <property type="entry name" value="Acetylglutamate kinase-like"/>
    <property type="match status" value="1"/>
</dbReference>
<name>A0A0D2E118_9EURO</name>
<accession>A0A0D2E118</accession>
<proteinExistence type="inferred from homology"/>
<dbReference type="OrthoDB" id="5585968at2759"/>
<dbReference type="PANTHER" id="PTHR23342:SF4">
    <property type="entry name" value="AMINO-ACID ACETYLTRANSFERASE, MITOCHONDRIAL"/>
    <property type="match status" value="1"/>
</dbReference>
<keyword evidence="11 13" id="KW-0012">Acyltransferase</keyword>
<comment type="pathway">
    <text evidence="3 13">Amino-acid biosynthesis; L-arginine biosynthesis; N(2)-acetyl-L-ornithine from L-glutamate: step 1/4.</text>
</comment>
<dbReference type="GO" id="GO:0005759">
    <property type="term" value="C:mitochondrial matrix"/>
    <property type="evidence" value="ECO:0007669"/>
    <property type="project" value="TreeGrafter"/>
</dbReference>
<comment type="catalytic activity">
    <reaction evidence="12 13">
        <text>L-glutamate + acetyl-CoA = N-acetyl-L-glutamate + CoA + H(+)</text>
        <dbReference type="Rhea" id="RHEA:24292"/>
        <dbReference type="ChEBI" id="CHEBI:15378"/>
        <dbReference type="ChEBI" id="CHEBI:29985"/>
        <dbReference type="ChEBI" id="CHEBI:44337"/>
        <dbReference type="ChEBI" id="CHEBI:57287"/>
        <dbReference type="ChEBI" id="CHEBI:57288"/>
        <dbReference type="EC" id="2.3.1.1"/>
    </reaction>
</comment>
<dbReference type="GeneID" id="27353125"/>
<evidence type="ECO:0000256" key="7">
    <source>
        <dbReference type="ARBA" id="ARBA00022605"/>
    </source>
</evidence>
<dbReference type="InterPro" id="IPR006855">
    <property type="entry name" value="Vertebrate-like_GNAT_dom"/>
</dbReference>
<evidence type="ECO:0000259" key="15">
    <source>
        <dbReference type="PROSITE" id="PS51731"/>
    </source>
</evidence>
<keyword evidence="17" id="KW-1185">Reference proteome</keyword>
<keyword evidence="8 13" id="KW-0808">Transferase</keyword>
<dbReference type="EMBL" id="KN847332">
    <property type="protein sequence ID" value="KIW48470.1"/>
    <property type="molecule type" value="Genomic_DNA"/>
</dbReference>
<evidence type="ECO:0000256" key="11">
    <source>
        <dbReference type="ARBA" id="ARBA00023315"/>
    </source>
</evidence>
<evidence type="ECO:0000256" key="3">
    <source>
        <dbReference type="ARBA" id="ARBA00004925"/>
    </source>
</evidence>
<dbReference type="RefSeq" id="XP_016268686.1">
    <property type="nucleotide sequence ID" value="XM_016401633.1"/>
</dbReference>
<dbReference type="PIRSF" id="PIRSF007892">
    <property type="entry name" value="NAGS_fungal"/>
    <property type="match status" value="1"/>
</dbReference>
<comment type="similarity">
    <text evidence="4 13">Belongs to the acetyltransferase family.</text>
</comment>
<dbReference type="InterPro" id="IPR011190">
    <property type="entry name" value="GlcNAc_Synth_fun"/>
</dbReference>
<keyword evidence="9" id="KW-0809">Transit peptide</keyword>
<evidence type="ECO:0000256" key="13">
    <source>
        <dbReference type="PIRNR" id="PIRNR007892"/>
    </source>
</evidence>